<gene>
    <name evidence="2" type="ORF">EJ04DRAFT_528953</name>
</gene>
<organism evidence="2 3">
    <name type="scientific">Polyplosphaeria fusca</name>
    <dbReference type="NCBI Taxonomy" id="682080"/>
    <lineage>
        <taxon>Eukaryota</taxon>
        <taxon>Fungi</taxon>
        <taxon>Dikarya</taxon>
        <taxon>Ascomycota</taxon>
        <taxon>Pezizomycotina</taxon>
        <taxon>Dothideomycetes</taxon>
        <taxon>Pleosporomycetidae</taxon>
        <taxon>Pleosporales</taxon>
        <taxon>Tetraplosphaeriaceae</taxon>
        <taxon>Polyplosphaeria</taxon>
    </lineage>
</organism>
<protein>
    <submittedName>
        <fullName evidence="2">Uncharacterized protein</fullName>
    </submittedName>
</protein>
<reference evidence="2" key="1">
    <citation type="journal article" date="2020" name="Stud. Mycol.">
        <title>101 Dothideomycetes genomes: a test case for predicting lifestyles and emergence of pathogens.</title>
        <authorList>
            <person name="Haridas S."/>
            <person name="Albert R."/>
            <person name="Binder M."/>
            <person name="Bloem J."/>
            <person name="Labutti K."/>
            <person name="Salamov A."/>
            <person name="Andreopoulos B."/>
            <person name="Baker S."/>
            <person name="Barry K."/>
            <person name="Bills G."/>
            <person name="Bluhm B."/>
            <person name="Cannon C."/>
            <person name="Castanera R."/>
            <person name="Culley D."/>
            <person name="Daum C."/>
            <person name="Ezra D."/>
            <person name="Gonzalez J."/>
            <person name="Henrissat B."/>
            <person name="Kuo A."/>
            <person name="Liang C."/>
            <person name="Lipzen A."/>
            <person name="Lutzoni F."/>
            <person name="Magnuson J."/>
            <person name="Mondo S."/>
            <person name="Nolan M."/>
            <person name="Ohm R."/>
            <person name="Pangilinan J."/>
            <person name="Park H.-J."/>
            <person name="Ramirez L."/>
            <person name="Alfaro M."/>
            <person name="Sun H."/>
            <person name="Tritt A."/>
            <person name="Yoshinaga Y."/>
            <person name="Zwiers L.-H."/>
            <person name="Turgeon B."/>
            <person name="Goodwin S."/>
            <person name="Spatafora J."/>
            <person name="Crous P."/>
            <person name="Grigoriev I."/>
        </authorList>
    </citation>
    <scope>NUCLEOTIDE SEQUENCE</scope>
    <source>
        <strain evidence="2">CBS 125425</strain>
    </source>
</reference>
<evidence type="ECO:0000313" key="3">
    <source>
        <dbReference type="Proteomes" id="UP000799444"/>
    </source>
</evidence>
<evidence type="ECO:0000256" key="1">
    <source>
        <dbReference type="SAM" id="MobiDB-lite"/>
    </source>
</evidence>
<dbReference type="EMBL" id="ML996298">
    <property type="protein sequence ID" value="KAF2728043.1"/>
    <property type="molecule type" value="Genomic_DNA"/>
</dbReference>
<dbReference type="AlphaFoldDB" id="A0A9P4QIQ0"/>
<dbReference type="Proteomes" id="UP000799444">
    <property type="component" value="Unassembled WGS sequence"/>
</dbReference>
<accession>A0A9P4QIQ0</accession>
<feature type="region of interest" description="Disordered" evidence="1">
    <location>
        <begin position="1"/>
        <end position="113"/>
    </location>
</feature>
<name>A0A9P4QIQ0_9PLEO</name>
<sequence length="315" mass="34591">MAPVNPMRSCVQKQQQARKAKGPFLDSSSSPSADESNTDEPGEVESGAYDKRNLEAANQRGSAPKAAEFGFSEQDMHHPADADLAEDMLESFDNVATGSESDSDALFVSPQSKKRAAVSLSKSVSRTILSAPQPSDNWTGIRKKMNESDWQQKLTQEDFKTILAGSPHTAEYKRCKARWAHPEFEADADKAIRESIEELHAAEPDHSTHKYPTHPTAEYLKTLTPKEYLKLLCGGELPSIPSLPKPEDDVYARTDQWEMLAKVWGGRTKEEVLRNHRKHIANQEGQGVSLEPAGIRPADLAGAEDDVDSVLGGSP</sequence>
<keyword evidence="3" id="KW-1185">Reference proteome</keyword>
<comment type="caution">
    <text evidence="2">The sequence shown here is derived from an EMBL/GenBank/DDBJ whole genome shotgun (WGS) entry which is preliminary data.</text>
</comment>
<evidence type="ECO:0000313" key="2">
    <source>
        <dbReference type="EMBL" id="KAF2728043.1"/>
    </source>
</evidence>
<feature type="region of interest" description="Disordered" evidence="1">
    <location>
        <begin position="280"/>
        <end position="315"/>
    </location>
</feature>
<proteinExistence type="predicted"/>